<evidence type="ECO:0000313" key="8">
    <source>
        <dbReference type="EMBL" id="THG13376.1"/>
    </source>
</evidence>
<proteinExistence type="predicted"/>
<evidence type="ECO:0000256" key="1">
    <source>
        <dbReference type="ARBA" id="ARBA00004123"/>
    </source>
</evidence>
<keyword evidence="5" id="KW-0539">Nucleus</keyword>
<evidence type="ECO:0000256" key="5">
    <source>
        <dbReference type="ARBA" id="ARBA00023242"/>
    </source>
</evidence>
<protein>
    <recommendedName>
        <fullName evidence="7">TF-B3 domain-containing protein</fullName>
    </recommendedName>
</protein>
<dbReference type="Gene3D" id="2.40.330.10">
    <property type="entry name" value="DNA-binding pseudobarrel domain"/>
    <property type="match status" value="2"/>
</dbReference>
<evidence type="ECO:0000313" key="9">
    <source>
        <dbReference type="Proteomes" id="UP000306102"/>
    </source>
</evidence>
<dbReference type="InterPro" id="IPR003340">
    <property type="entry name" value="B3_DNA-bd"/>
</dbReference>
<feature type="region of interest" description="Disordered" evidence="6">
    <location>
        <begin position="285"/>
        <end position="309"/>
    </location>
</feature>
<dbReference type="AlphaFoldDB" id="A0A4S4ECI1"/>
<evidence type="ECO:0000259" key="7">
    <source>
        <dbReference type="PROSITE" id="PS50863"/>
    </source>
</evidence>
<accession>A0A4S4ECI1</accession>
<keyword evidence="3" id="KW-0238">DNA-binding</keyword>
<dbReference type="GO" id="GO:0003677">
    <property type="term" value="F:DNA binding"/>
    <property type="evidence" value="ECO:0007669"/>
    <property type="project" value="UniProtKB-KW"/>
</dbReference>
<dbReference type="Pfam" id="PF02362">
    <property type="entry name" value="B3"/>
    <property type="match status" value="1"/>
</dbReference>
<reference evidence="8 9" key="1">
    <citation type="journal article" date="2018" name="Proc. Natl. Acad. Sci. U.S.A.">
        <title>Draft genome sequence of Camellia sinensis var. sinensis provides insights into the evolution of the tea genome and tea quality.</title>
        <authorList>
            <person name="Wei C."/>
            <person name="Yang H."/>
            <person name="Wang S."/>
            <person name="Zhao J."/>
            <person name="Liu C."/>
            <person name="Gao L."/>
            <person name="Xia E."/>
            <person name="Lu Y."/>
            <person name="Tai Y."/>
            <person name="She G."/>
            <person name="Sun J."/>
            <person name="Cao H."/>
            <person name="Tong W."/>
            <person name="Gao Q."/>
            <person name="Li Y."/>
            <person name="Deng W."/>
            <person name="Jiang X."/>
            <person name="Wang W."/>
            <person name="Chen Q."/>
            <person name="Zhang S."/>
            <person name="Li H."/>
            <person name="Wu J."/>
            <person name="Wang P."/>
            <person name="Li P."/>
            <person name="Shi C."/>
            <person name="Zheng F."/>
            <person name="Jian J."/>
            <person name="Huang B."/>
            <person name="Shan D."/>
            <person name="Shi M."/>
            <person name="Fang C."/>
            <person name="Yue Y."/>
            <person name="Li F."/>
            <person name="Li D."/>
            <person name="Wei S."/>
            <person name="Han B."/>
            <person name="Jiang C."/>
            <person name="Yin Y."/>
            <person name="Xia T."/>
            <person name="Zhang Z."/>
            <person name="Bennetzen J.L."/>
            <person name="Zhao S."/>
            <person name="Wan X."/>
        </authorList>
    </citation>
    <scope>NUCLEOTIDE SEQUENCE [LARGE SCALE GENOMIC DNA]</scope>
    <source>
        <strain evidence="9">cv. Shuchazao</strain>
        <tissue evidence="8">Leaf</tissue>
    </source>
</reference>
<dbReference type="InterPro" id="IPR015300">
    <property type="entry name" value="DNA-bd_pseudobarrel_sf"/>
</dbReference>
<dbReference type="PROSITE" id="PS50863">
    <property type="entry name" value="B3"/>
    <property type="match status" value="1"/>
</dbReference>
<sequence length="309" mass="36285">MMDDLRERERERERGLLGLLDQFFLRKIMVKAHRRKLRFSERSPQFFKLYLPNLCSLRLRIPPAFVKYFDGVLPHKSTITSSAKRWQVNMNQVNDDLYFDKGWKQFVQDNSLEFGDFLIFYYGGNAKFYVKIYGKNGCQKEVTNPTGETHQENETIDHSKSCQIACRTSSKKVIRKKHLSPRVPNEIQEDDIDRELRDKFKSKFPFFRVVMSSTYLKRGIMNIPASFLKSYVEKDRESVTLLSSDKLWPVKLVRYLGTGILAGWHAKPAERKLLRKISPRGPMEIQDDIERDLKKPANSCPNFHSSKFS</sequence>
<keyword evidence="4" id="KW-0804">Transcription</keyword>
<comment type="subcellular location">
    <subcellularLocation>
        <location evidence="1">Nucleus</location>
    </subcellularLocation>
</comment>
<keyword evidence="9" id="KW-1185">Reference proteome</keyword>
<keyword evidence="2" id="KW-0805">Transcription regulation</keyword>
<evidence type="ECO:0000256" key="3">
    <source>
        <dbReference type="ARBA" id="ARBA00023125"/>
    </source>
</evidence>
<feature type="domain" description="TF-B3" evidence="7">
    <location>
        <begin position="58"/>
        <end position="136"/>
    </location>
</feature>
<dbReference type="CDD" id="cd10017">
    <property type="entry name" value="B3_DNA"/>
    <property type="match status" value="1"/>
</dbReference>
<dbReference type="PANTHER" id="PTHR31920:SF135">
    <property type="entry name" value="B3 DOMAIN-CONTAINING PROTEIN OS03G0621600-RELATED"/>
    <property type="match status" value="1"/>
</dbReference>
<dbReference type="Proteomes" id="UP000306102">
    <property type="component" value="Unassembled WGS sequence"/>
</dbReference>
<evidence type="ECO:0000256" key="2">
    <source>
        <dbReference type="ARBA" id="ARBA00023015"/>
    </source>
</evidence>
<dbReference type="InterPro" id="IPR050655">
    <property type="entry name" value="Plant_B3_domain"/>
</dbReference>
<dbReference type="SMART" id="SM01019">
    <property type="entry name" value="B3"/>
    <property type="match status" value="1"/>
</dbReference>
<gene>
    <name evidence="8" type="ORF">TEA_008229</name>
</gene>
<organism evidence="8 9">
    <name type="scientific">Camellia sinensis var. sinensis</name>
    <name type="common">China tea</name>
    <dbReference type="NCBI Taxonomy" id="542762"/>
    <lineage>
        <taxon>Eukaryota</taxon>
        <taxon>Viridiplantae</taxon>
        <taxon>Streptophyta</taxon>
        <taxon>Embryophyta</taxon>
        <taxon>Tracheophyta</taxon>
        <taxon>Spermatophyta</taxon>
        <taxon>Magnoliopsida</taxon>
        <taxon>eudicotyledons</taxon>
        <taxon>Gunneridae</taxon>
        <taxon>Pentapetalae</taxon>
        <taxon>asterids</taxon>
        <taxon>Ericales</taxon>
        <taxon>Theaceae</taxon>
        <taxon>Camellia</taxon>
    </lineage>
</organism>
<dbReference type="SUPFAM" id="SSF101936">
    <property type="entry name" value="DNA-binding pseudobarrel domain"/>
    <property type="match status" value="2"/>
</dbReference>
<evidence type="ECO:0000256" key="4">
    <source>
        <dbReference type="ARBA" id="ARBA00023163"/>
    </source>
</evidence>
<name>A0A4S4ECI1_CAMSN</name>
<dbReference type="EMBL" id="SDRB02005898">
    <property type="protein sequence ID" value="THG13376.1"/>
    <property type="molecule type" value="Genomic_DNA"/>
</dbReference>
<dbReference type="GO" id="GO:0005634">
    <property type="term" value="C:nucleus"/>
    <property type="evidence" value="ECO:0007669"/>
    <property type="project" value="UniProtKB-SubCell"/>
</dbReference>
<feature type="compositionally biased region" description="Polar residues" evidence="6">
    <location>
        <begin position="299"/>
        <end position="309"/>
    </location>
</feature>
<dbReference type="STRING" id="542762.A0A4S4ECI1"/>
<evidence type="ECO:0000256" key="6">
    <source>
        <dbReference type="SAM" id="MobiDB-lite"/>
    </source>
</evidence>
<comment type="caution">
    <text evidence="8">The sequence shown here is derived from an EMBL/GenBank/DDBJ whole genome shotgun (WGS) entry which is preliminary data.</text>
</comment>
<dbReference type="PANTHER" id="PTHR31920">
    <property type="entry name" value="B3 DOMAIN-CONTAINING"/>
    <property type="match status" value="1"/>
</dbReference>